<feature type="compositionally biased region" description="Basic and acidic residues" evidence="1">
    <location>
        <begin position="99"/>
        <end position="116"/>
    </location>
</feature>
<dbReference type="EMBL" id="GBXM01011616">
    <property type="protein sequence ID" value="JAH96961.1"/>
    <property type="molecule type" value="Transcribed_RNA"/>
</dbReference>
<reference evidence="2" key="2">
    <citation type="journal article" date="2015" name="Fish Shellfish Immunol.">
        <title>Early steps in the European eel (Anguilla anguilla)-Vibrio vulnificus interaction in the gills: Role of the RtxA13 toxin.</title>
        <authorList>
            <person name="Callol A."/>
            <person name="Pajuelo D."/>
            <person name="Ebbesson L."/>
            <person name="Teles M."/>
            <person name="MacKenzie S."/>
            <person name="Amaro C."/>
        </authorList>
    </citation>
    <scope>NUCLEOTIDE SEQUENCE</scope>
</reference>
<feature type="compositionally biased region" description="Polar residues" evidence="1">
    <location>
        <begin position="81"/>
        <end position="92"/>
    </location>
</feature>
<reference evidence="2" key="1">
    <citation type="submission" date="2014-11" db="EMBL/GenBank/DDBJ databases">
        <authorList>
            <person name="Amaro Gonzalez C."/>
        </authorList>
    </citation>
    <scope>NUCLEOTIDE SEQUENCE</scope>
</reference>
<accession>A0A0E9X3B8</accession>
<evidence type="ECO:0000313" key="2">
    <source>
        <dbReference type="EMBL" id="JAH96961.1"/>
    </source>
</evidence>
<dbReference type="AlphaFoldDB" id="A0A0E9X3B8"/>
<proteinExistence type="predicted"/>
<name>A0A0E9X3B8_ANGAN</name>
<protein>
    <submittedName>
        <fullName evidence="2">Uncharacterized protein</fullName>
    </submittedName>
</protein>
<sequence>MEVHSGSVPWLYKGRQQCNATILWAKAPLPAATGLAASTAWYSKSLRSRKNSTECDGPDVAHLQTCKPQTNQTKPDDENTQSKVRQFLASRSSVKHRWHVSEENKRKTKTSDLKRK</sequence>
<organism evidence="2">
    <name type="scientific">Anguilla anguilla</name>
    <name type="common">European freshwater eel</name>
    <name type="synonym">Muraena anguilla</name>
    <dbReference type="NCBI Taxonomy" id="7936"/>
    <lineage>
        <taxon>Eukaryota</taxon>
        <taxon>Metazoa</taxon>
        <taxon>Chordata</taxon>
        <taxon>Craniata</taxon>
        <taxon>Vertebrata</taxon>
        <taxon>Euteleostomi</taxon>
        <taxon>Actinopterygii</taxon>
        <taxon>Neopterygii</taxon>
        <taxon>Teleostei</taxon>
        <taxon>Anguilliformes</taxon>
        <taxon>Anguillidae</taxon>
        <taxon>Anguilla</taxon>
    </lineage>
</organism>
<feature type="region of interest" description="Disordered" evidence="1">
    <location>
        <begin position="47"/>
        <end position="116"/>
    </location>
</feature>
<evidence type="ECO:0000256" key="1">
    <source>
        <dbReference type="SAM" id="MobiDB-lite"/>
    </source>
</evidence>